<dbReference type="AlphaFoldDB" id="A0A2H3GUH6"/>
<sequence length="216" mass="25321">MSSAIVPPTFDHSNVDFLKVGPRRAHMKAYFLHFGLWNEERVKACREYSEEQTCLMAYKDNYTQINQVTFEFIVDYFVWYNLLKVGNALDQGHDWPWPIDAAPDKTDVTIDGASECYREWRRRKATARLDQIIATGRILNLNVLHRYRHYIPPDTLVECLFGGVSTQFPHHRIKDLDITELQRYVVGLVEGAFPSRAKFYTTDDILLRTKFKIIRT</sequence>
<gene>
    <name evidence="1" type="ORF">AU210_010165</name>
</gene>
<evidence type="ECO:0000313" key="2">
    <source>
        <dbReference type="Proteomes" id="UP000219602"/>
    </source>
</evidence>
<protein>
    <submittedName>
        <fullName evidence="1">Uncharacterized protein</fullName>
    </submittedName>
</protein>
<comment type="caution">
    <text evidence="1">The sequence shown here is derived from an EMBL/GenBank/DDBJ whole genome shotgun (WGS) entry which is preliminary data.</text>
</comment>
<dbReference type="Proteomes" id="UP000219602">
    <property type="component" value="Chromosome 9"/>
</dbReference>
<proteinExistence type="predicted"/>
<organism evidence="1 2">
    <name type="scientific">Fusarium oxysporum f. sp. radicis-cucumerinum</name>
    <dbReference type="NCBI Taxonomy" id="327505"/>
    <lineage>
        <taxon>Eukaryota</taxon>
        <taxon>Fungi</taxon>
        <taxon>Dikarya</taxon>
        <taxon>Ascomycota</taxon>
        <taxon>Pezizomycotina</taxon>
        <taxon>Sordariomycetes</taxon>
        <taxon>Hypocreomycetidae</taxon>
        <taxon>Hypocreales</taxon>
        <taxon>Nectriaceae</taxon>
        <taxon>Fusarium</taxon>
        <taxon>Fusarium oxysporum species complex</taxon>
    </lineage>
</organism>
<reference evidence="1 2" key="1">
    <citation type="journal article" date="2016" name="Environ. Microbiol.">
        <title>Effector profiles distinguish formae speciales of Fusarium oxysporum.</title>
        <authorList>
            <person name="van Dam P."/>
            <person name="Fokkens L."/>
            <person name="Schmidt S.M."/>
            <person name="Linmans J.H."/>
            <person name="Kistler H.C."/>
            <person name="Ma L.J."/>
            <person name="Rep M."/>
        </authorList>
    </citation>
    <scope>NUCLEOTIDE SEQUENCE [LARGE SCALE GENOMIC DNA]</scope>
    <source>
        <strain evidence="1 2">Forc016</strain>
    </source>
</reference>
<name>A0A2H3GUH6_FUSOX</name>
<accession>A0A2H3GUH6</accession>
<reference evidence="1 2" key="2">
    <citation type="journal article" date="2017" name="Sci. Rep.">
        <title>A mobile pathogenicity chromosome in Fusarium oxysporum for infection of multiple cucurbit species.</title>
        <authorList>
            <person name="van Dam P."/>
            <person name="Fokkens L."/>
            <person name="Ayukawa Y."/>
            <person name="van der Gragt M."/>
            <person name="Ter Horst A."/>
            <person name="Brankovics B."/>
            <person name="Houterman P.M."/>
            <person name="Arie T."/>
            <person name="Rep M."/>
        </authorList>
    </citation>
    <scope>NUCLEOTIDE SEQUENCE [LARGE SCALE GENOMIC DNA]</scope>
    <source>
        <strain evidence="1 2">Forc016</strain>
    </source>
</reference>
<evidence type="ECO:0000313" key="1">
    <source>
        <dbReference type="EMBL" id="PCD30484.1"/>
    </source>
</evidence>
<dbReference type="EMBL" id="MABQ02000007">
    <property type="protein sequence ID" value="PCD30484.1"/>
    <property type="molecule type" value="Genomic_DNA"/>
</dbReference>